<reference evidence="1" key="1">
    <citation type="submission" date="2019-02" db="EMBL/GenBank/DDBJ databases">
        <authorList>
            <person name="Pothier F.J."/>
        </authorList>
    </citation>
    <scope>NUCLEOTIDE SEQUENCE</scope>
    <source>
        <strain evidence="1">CI-1B</strain>
    </source>
</reference>
<name>A0A508TJ99_9BRAD</name>
<keyword evidence="2" id="KW-1185">Reference proteome</keyword>
<accession>A0A508TJ99</accession>
<dbReference type="AlphaFoldDB" id="A0A508TJ99"/>
<organism evidence="1 2">
    <name type="scientific">Bradyrhizobium ivorense</name>
    <dbReference type="NCBI Taxonomy" id="2511166"/>
    <lineage>
        <taxon>Bacteria</taxon>
        <taxon>Pseudomonadati</taxon>
        <taxon>Pseudomonadota</taxon>
        <taxon>Alphaproteobacteria</taxon>
        <taxon>Hyphomicrobiales</taxon>
        <taxon>Nitrobacteraceae</taxon>
        <taxon>Bradyrhizobium</taxon>
    </lineage>
</organism>
<sequence length="46" mass="4904">MDCFAEPVIGRPFGPTRWLDSNDGGERPHVPQKVCVTRCSGSGGSV</sequence>
<evidence type="ECO:0000313" key="2">
    <source>
        <dbReference type="Proteomes" id="UP000328092"/>
    </source>
</evidence>
<dbReference type="Proteomes" id="UP000328092">
    <property type="component" value="Unassembled WGS sequence"/>
</dbReference>
<dbReference type="EMBL" id="CAADFC020000018">
    <property type="protein sequence ID" value="VIO74407.1"/>
    <property type="molecule type" value="Genomic_DNA"/>
</dbReference>
<protein>
    <submittedName>
        <fullName evidence="1">Uncharacterized protein</fullName>
    </submittedName>
</protein>
<evidence type="ECO:0000313" key="1">
    <source>
        <dbReference type="EMBL" id="VIO74407.1"/>
    </source>
</evidence>
<comment type="caution">
    <text evidence="1">The sequence shown here is derived from an EMBL/GenBank/DDBJ whole genome shotgun (WGS) entry which is preliminary data.</text>
</comment>
<gene>
    <name evidence="1" type="ORF">CI1B_52130</name>
</gene>
<proteinExistence type="predicted"/>